<keyword evidence="5" id="KW-1185">Reference proteome</keyword>
<feature type="transmembrane region" description="Helical" evidence="1">
    <location>
        <begin position="767"/>
        <end position="787"/>
    </location>
</feature>
<evidence type="ECO:0000256" key="1">
    <source>
        <dbReference type="SAM" id="Phobius"/>
    </source>
</evidence>
<dbReference type="Pfam" id="PF12796">
    <property type="entry name" value="Ank_2"/>
    <property type="match status" value="1"/>
</dbReference>
<dbReference type="PANTHER" id="PTHR24177:SF365">
    <property type="entry name" value="ANKYRIN REPEAT-CONTAINING PROTEIN NPR4-LIKE ISOFORM X1"/>
    <property type="match status" value="1"/>
</dbReference>
<dbReference type="InterPro" id="IPR036770">
    <property type="entry name" value="Ankyrin_rpt-contain_sf"/>
</dbReference>
<gene>
    <name evidence="4" type="ORF">KY290_014137</name>
</gene>
<dbReference type="InterPro" id="IPR026961">
    <property type="entry name" value="PGG_dom"/>
</dbReference>
<evidence type="ECO:0000313" key="5">
    <source>
        <dbReference type="Proteomes" id="UP000826656"/>
    </source>
</evidence>
<name>A0ABQ7VNS1_SOLTU</name>
<organism evidence="4 5">
    <name type="scientific">Solanum tuberosum</name>
    <name type="common">Potato</name>
    <dbReference type="NCBI Taxonomy" id="4113"/>
    <lineage>
        <taxon>Eukaryota</taxon>
        <taxon>Viridiplantae</taxon>
        <taxon>Streptophyta</taxon>
        <taxon>Embryophyta</taxon>
        <taxon>Tracheophyta</taxon>
        <taxon>Spermatophyta</taxon>
        <taxon>Magnoliopsida</taxon>
        <taxon>eudicotyledons</taxon>
        <taxon>Gunneridae</taxon>
        <taxon>Pentapetalae</taxon>
        <taxon>asterids</taxon>
        <taxon>lamiids</taxon>
        <taxon>Solanales</taxon>
        <taxon>Solanaceae</taxon>
        <taxon>Solanoideae</taxon>
        <taxon>Solaneae</taxon>
        <taxon>Solanum</taxon>
    </lineage>
</organism>
<proteinExistence type="predicted"/>
<feature type="transmembrane region" description="Helical" evidence="1">
    <location>
        <begin position="807"/>
        <end position="831"/>
    </location>
</feature>
<feature type="domain" description="PGG" evidence="3">
    <location>
        <begin position="67"/>
        <end position="179"/>
    </location>
</feature>
<dbReference type="EMBL" id="JAIVGD010000011">
    <property type="protein sequence ID" value="KAH0770156.1"/>
    <property type="molecule type" value="Genomic_DNA"/>
</dbReference>
<feature type="signal peptide" evidence="2">
    <location>
        <begin position="1"/>
        <end position="17"/>
    </location>
</feature>
<evidence type="ECO:0000259" key="3">
    <source>
        <dbReference type="Pfam" id="PF13962"/>
    </source>
</evidence>
<dbReference type="InterPro" id="IPR002110">
    <property type="entry name" value="Ankyrin_rpt"/>
</dbReference>
<dbReference type="Gene3D" id="1.25.40.20">
    <property type="entry name" value="Ankyrin repeat-containing domain"/>
    <property type="match status" value="2"/>
</dbReference>
<feature type="transmembrane region" description="Helical" evidence="1">
    <location>
        <begin position="155"/>
        <end position="179"/>
    </location>
</feature>
<accession>A0ABQ7VNS1</accession>
<evidence type="ECO:0000256" key="2">
    <source>
        <dbReference type="SAM" id="SignalP"/>
    </source>
</evidence>
<feature type="transmembrane region" description="Helical" evidence="1">
    <location>
        <begin position="843"/>
        <end position="863"/>
    </location>
</feature>
<dbReference type="SMART" id="SM00248">
    <property type="entry name" value="ANK"/>
    <property type="match status" value="3"/>
</dbReference>
<keyword evidence="2" id="KW-0732">Signal</keyword>
<dbReference type="SUPFAM" id="SSF48403">
    <property type="entry name" value="Ankyrin repeat"/>
    <property type="match status" value="1"/>
</dbReference>
<feature type="transmembrane region" description="Helical" evidence="1">
    <location>
        <begin position="106"/>
        <end position="135"/>
    </location>
</feature>
<feature type="transmembrane region" description="Helical" evidence="1">
    <location>
        <begin position="72"/>
        <end position="94"/>
    </location>
</feature>
<evidence type="ECO:0000313" key="4">
    <source>
        <dbReference type="EMBL" id="KAH0770156.1"/>
    </source>
</evidence>
<dbReference type="Proteomes" id="UP000826656">
    <property type="component" value="Unassembled WGS sequence"/>
</dbReference>
<protein>
    <recommendedName>
        <fullName evidence="3">PGG domain-containing protein</fullName>
    </recommendedName>
</protein>
<sequence length="885" mass="100071">MMTTWFTAVSFLKVSGAALQMQRVIMWFKEVEKLLPPSHHQMRNRAGKTPRELFTEEHKLLLKEGERWMKDTANSCMIVATLIATMVFAAGFTVPGGNNGDNGIPILLKFNGFVVFVISDAVALFSSIISIIMFLSILTSRYAEDDFLVSLPAKLFFGLTALFVSIVSMLLAFTATFFLVYSNHTGWEPKLIAACAGIPVALFGCLQYKLWFDVAKSTYSSSNFSFTKSVLNGVRSRSSIAHTSGVQFEDIIMESKPSHEIEPVSQHCDDNEQFGSRGGRDIENQLPDPALVPNERKMNDEDVYRILALAAMKDKWSVAEVILRKDPSLVRQKISEFGETVLQIAALAGSTGFVLKLMTLMEPDDFELKTNNGNTAFNFAVNSGFIEIVKAMRERNNNLPNIHGMDTAGRAIFPIDAAAIYGHKAMVSYLFEVTNLDMLNQTERLSLLHFTTHNEMYDVALKIFNKDRKLTTQMLQGNLDVFYILSQKSLVISNQQGKLKRSIEGPYNSPLVWRKFISATSMARSRFITWLLPERYILKKQGGLLLEELWAECERSGEDKLLELVRWKKLIQFAAIAGNVEFLAVVIHNHPRLLWEFDREWSVFHYAIFNRQEKVFSLIHQTGGMKNFLLQKYDTNGNNMLHLAGRLGCSNLYDKEKIMLPSFLRVSGAALQMQKEILWFKEVEKLLPPSLHNIKNKAEKTPREVFTEEHNLLLKEGERWMKDTANSCMIVATLIATMVFAAGFTVPGGNNSDTGIPILLEFNGFRVFVISDAVALFSSILSIIMFLSILTSRYAEDDFLVSLPAKLLFGLTTLFVSIVSMLLAFTTAFFLVYSNHTDWEPKLIAACAGIPVALFGCFQYKLWFDVAKSTYWSKFLFRPGKYKLY</sequence>
<feature type="chain" id="PRO_5047440673" description="PGG domain-containing protein" evidence="2">
    <location>
        <begin position="18"/>
        <end position="885"/>
    </location>
</feature>
<comment type="caution">
    <text evidence="4">The sequence shown here is derived from an EMBL/GenBank/DDBJ whole genome shotgun (WGS) entry which is preliminary data.</text>
</comment>
<feature type="transmembrane region" description="Helical" evidence="1">
    <location>
        <begin position="191"/>
        <end position="211"/>
    </location>
</feature>
<dbReference type="PANTHER" id="PTHR24177">
    <property type="entry name" value="CASKIN"/>
    <property type="match status" value="1"/>
</dbReference>
<dbReference type="Pfam" id="PF13962">
    <property type="entry name" value="PGG"/>
    <property type="match status" value="2"/>
</dbReference>
<feature type="transmembrane region" description="Helical" evidence="1">
    <location>
        <begin position="729"/>
        <end position="746"/>
    </location>
</feature>
<feature type="domain" description="PGG" evidence="3">
    <location>
        <begin position="719"/>
        <end position="831"/>
    </location>
</feature>
<keyword evidence="1" id="KW-0472">Membrane</keyword>
<keyword evidence="1" id="KW-1133">Transmembrane helix</keyword>
<keyword evidence="1" id="KW-0812">Transmembrane</keyword>
<reference evidence="4 5" key="1">
    <citation type="journal article" date="2021" name="bioRxiv">
        <title>Chromosome-scale and haplotype-resolved genome assembly of a tetraploid potato cultivar.</title>
        <authorList>
            <person name="Sun H."/>
            <person name="Jiao W.-B."/>
            <person name="Krause K."/>
            <person name="Campoy J.A."/>
            <person name="Goel M."/>
            <person name="Folz-Donahue K."/>
            <person name="Kukat C."/>
            <person name="Huettel B."/>
            <person name="Schneeberger K."/>
        </authorList>
    </citation>
    <scope>NUCLEOTIDE SEQUENCE [LARGE SCALE GENOMIC DNA]</scope>
    <source>
        <strain evidence="4">SolTubOtavaFocal</strain>
        <tissue evidence="4">Leaves</tissue>
    </source>
</reference>